<name>A0AAP0NUQ4_9MAGN</name>
<dbReference type="EMBL" id="JBBNAG010000007">
    <property type="protein sequence ID" value="KAK9118989.1"/>
    <property type="molecule type" value="Genomic_DNA"/>
</dbReference>
<evidence type="ECO:0000256" key="1">
    <source>
        <dbReference type="SAM" id="MobiDB-lite"/>
    </source>
</evidence>
<organism evidence="2 3">
    <name type="scientific">Stephania cephalantha</name>
    <dbReference type="NCBI Taxonomy" id="152367"/>
    <lineage>
        <taxon>Eukaryota</taxon>
        <taxon>Viridiplantae</taxon>
        <taxon>Streptophyta</taxon>
        <taxon>Embryophyta</taxon>
        <taxon>Tracheophyta</taxon>
        <taxon>Spermatophyta</taxon>
        <taxon>Magnoliopsida</taxon>
        <taxon>Ranunculales</taxon>
        <taxon>Menispermaceae</taxon>
        <taxon>Menispermoideae</taxon>
        <taxon>Cissampelideae</taxon>
        <taxon>Stephania</taxon>
    </lineage>
</organism>
<comment type="caution">
    <text evidence="2">The sequence shown here is derived from an EMBL/GenBank/DDBJ whole genome shotgun (WGS) entry which is preliminary data.</text>
</comment>
<evidence type="ECO:0000313" key="3">
    <source>
        <dbReference type="Proteomes" id="UP001419268"/>
    </source>
</evidence>
<evidence type="ECO:0000313" key="2">
    <source>
        <dbReference type="EMBL" id="KAK9118989.1"/>
    </source>
</evidence>
<proteinExistence type="predicted"/>
<feature type="compositionally biased region" description="Low complexity" evidence="1">
    <location>
        <begin position="29"/>
        <end position="39"/>
    </location>
</feature>
<keyword evidence="3" id="KW-1185">Reference proteome</keyword>
<dbReference type="AlphaFoldDB" id="A0AAP0NUQ4"/>
<dbReference type="Proteomes" id="UP001419268">
    <property type="component" value="Unassembled WGS sequence"/>
</dbReference>
<feature type="region of interest" description="Disordered" evidence="1">
    <location>
        <begin position="1"/>
        <end position="49"/>
    </location>
</feature>
<protein>
    <submittedName>
        <fullName evidence="2">Uncharacterized protein</fullName>
    </submittedName>
</protein>
<accession>A0AAP0NUQ4</accession>
<gene>
    <name evidence="2" type="ORF">Scep_017082</name>
</gene>
<feature type="region of interest" description="Disordered" evidence="1">
    <location>
        <begin position="58"/>
        <end position="77"/>
    </location>
</feature>
<reference evidence="2 3" key="1">
    <citation type="submission" date="2024-01" db="EMBL/GenBank/DDBJ databases">
        <title>Genome assemblies of Stephania.</title>
        <authorList>
            <person name="Yang L."/>
        </authorList>
    </citation>
    <scope>NUCLEOTIDE SEQUENCE [LARGE SCALE GENOMIC DNA]</scope>
    <source>
        <strain evidence="2">JXDWG</strain>
        <tissue evidence="2">Leaf</tissue>
    </source>
</reference>
<sequence length="77" mass="7482">MAAVDRPEAPMDVDDAEASSADGGLRCSGGPARRPACRGARGRADDQQQLGGGALTAAMVGSSTGEGSAGLRHGGAD</sequence>